<dbReference type="AlphaFoldDB" id="A0AAN2C9R6"/>
<reference evidence="9 10" key="1">
    <citation type="journal article" date="2022" name="ISME Commun">
        <title>Vulcanimicrobium alpinus gen. nov. sp. nov., the first cultivated representative of the candidate phylum 'Eremiobacterota', is a metabolically versatile aerobic anoxygenic phototroph.</title>
        <authorList>
            <person name="Yabe S."/>
            <person name="Muto K."/>
            <person name="Abe K."/>
            <person name="Yokota A."/>
            <person name="Staudigel H."/>
            <person name="Tebo B.M."/>
        </authorList>
    </citation>
    <scope>NUCLEOTIDE SEQUENCE [LARGE SCALE GENOMIC DNA]</scope>
    <source>
        <strain evidence="9 10">WC8-2</strain>
    </source>
</reference>
<keyword evidence="3" id="KW-0547">Nucleotide-binding</keyword>
<dbReference type="InterPro" id="IPR037051">
    <property type="entry name" value="4-carb_acid_sugar_kinase_N_sf"/>
</dbReference>
<dbReference type="Pfam" id="PF17042">
    <property type="entry name" value="NBD_C"/>
    <property type="match status" value="1"/>
</dbReference>
<dbReference type="Pfam" id="PF07005">
    <property type="entry name" value="SBD_N"/>
    <property type="match status" value="1"/>
</dbReference>
<dbReference type="InterPro" id="IPR031475">
    <property type="entry name" value="NBD_C"/>
</dbReference>
<evidence type="ECO:0000313" key="9">
    <source>
        <dbReference type="EMBL" id="BDE06311.1"/>
    </source>
</evidence>
<keyword evidence="6" id="KW-0119">Carbohydrate metabolism</keyword>
<evidence type="ECO:0000259" key="8">
    <source>
        <dbReference type="Pfam" id="PF17042"/>
    </source>
</evidence>
<evidence type="ECO:0000256" key="4">
    <source>
        <dbReference type="ARBA" id="ARBA00022777"/>
    </source>
</evidence>
<feature type="domain" description="Four-carbon acid sugar kinase nucleotide binding" evidence="8">
    <location>
        <begin position="246"/>
        <end position="403"/>
    </location>
</feature>
<dbReference type="InterPro" id="IPR010737">
    <property type="entry name" value="4-carb_acid_sugar_kinase_N"/>
</dbReference>
<keyword evidence="4" id="KW-0418">Kinase</keyword>
<evidence type="ECO:0000256" key="1">
    <source>
        <dbReference type="ARBA" id="ARBA00005715"/>
    </source>
</evidence>
<accession>A0AAN2C9R6</accession>
<evidence type="ECO:0000256" key="2">
    <source>
        <dbReference type="ARBA" id="ARBA00022679"/>
    </source>
</evidence>
<dbReference type="KEGG" id="vab:WPS_15870"/>
<comment type="similarity">
    <text evidence="1">Belongs to the four-carbon acid sugar kinase family.</text>
</comment>
<name>A0AAN2C9R6_UNVUL</name>
<feature type="domain" description="Four-carbon acid sugar kinase N-terminal" evidence="7">
    <location>
        <begin position="4"/>
        <end position="222"/>
    </location>
</feature>
<dbReference type="SUPFAM" id="SSF142764">
    <property type="entry name" value="YgbK-like"/>
    <property type="match status" value="1"/>
</dbReference>
<evidence type="ECO:0000256" key="6">
    <source>
        <dbReference type="ARBA" id="ARBA00023277"/>
    </source>
</evidence>
<dbReference type="Gene3D" id="3.40.50.10840">
    <property type="entry name" value="Putative sugar-binding, N-terminal domain"/>
    <property type="match status" value="1"/>
</dbReference>
<gene>
    <name evidence="9" type="primary">ygbK</name>
    <name evidence="9" type="ORF">WPS_15870</name>
</gene>
<organism evidence="9 10">
    <name type="scientific">Vulcanimicrobium alpinum</name>
    <dbReference type="NCBI Taxonomy" id="3016050"/>
    <lineage>
        <taxon>Bacteria</taxon>
        <taxon>Bacillati</taxon>
        <taxon>Vulcanimicrobiota</taxon>
        <taxon>Vulcanimicrobiia</taxon>
        <taxon>Vulcanimicrobiales</taxon>
        <taxon>Vulcanimicrobiaceae</taxon>
        <taxon>Vulcanimicrobium</taxon>
    </lineage>
</organism>
<sequence length="419" mass="43047">MKRIVVADDLTGASDAGVQFAKRGERTTVRLDAAGPWEESDPADVVVVDLDSRAETPAVAYARMRAFAAHLPARLLPLVVKKMDSTLRGNLGPELRALLEARPAATAIVCPAYPKNRRTVVDGAVYVAGVPLDRTDFARDLFSPVRDARIAAHLDTDAVLIPLATVLAGTAAIRRAVADARRAGVRVCIADAQTDADLSAVASIAGFEDELLWVGSAGLIEVLDAGAVASGGVPGVVLPATGPVVFLIGSLSTMTQRQIAAFGAHGVVVVLDPAAVARADPAVRGALAPATAAVARGDDVLVALDGSPAAVSAAVAEAGSTAAFRAASRRLRELFVAAAAPLWQGRPGSTIVLSGGDIARTFCDAHGIRRLSVLAETAPGIPVSRAMGADYRLVTKAGGFGEPGTYREILSTLRRGAIA</sequence>
<dbReference type="Gene3D" id="3.40.980.20">
    <property type="entry name" value="Four-carbon acid sugar kinase, nucleotide binding domain"/>
    <property type="match status" value="1"/>
</dbReference>
<protein>
    <submittedName>
        <fullName evidence="9">Membrane protein</fullName>
    </submittedName>
</protein>
<keyword evidence="5" id="KW-0067">ATP-binding</keyword>
<evidence type="ECO:0000313" key="10">
    <source>
        <dbReference type="Proteomes" id="UP001317532"/>
    </source>
</evidence>
<dbReference type="InterPro" id="IPR042213">
    <property type="entry name" value="NBD_C_sf"/>
</dbReference>
<evidence type="ECO:0000259" key="7">
    <source>
        <dbReference type="Pfam" id="PF07005"/>
    </source>
</evidence>
<keyword evidence="10" id="KW-1185">Reference proteome</keyword>
<dbReference type="EMBL" id="AP025523">
    <property type="protein sequence ID" value="BDE06311.1"/>
    <property type="molecule type" value="Genomic_DNA"/>
</dbReference>
<dbReference type="Proteomes" id="UP001317532">
    <property type="component" value="Chromosome"/>
</dbReference>
<dbReference type="GO" id="GO:0005524">
    <property type="term" value="F:ATP binding"/>
    <property type="evidence" value="ECO:0007669"/>
    <property type="project" value="UniProtKB-KW"/>
</dbReference>
<keyword evidence="2" id="KW-0808">Transferase</keyword>
<evidence type="ECO:0000256" key="3">
    <source>
        <dbReference type="ARBA" id="ARBA00022741"/>
    </source>
</evidence>
<dbReference type="GO" id="GO:0016301">
    <property type="term" value="F:kinase activity"/>
    <property type="evidence" value="ECO:0007669"/>
    <property type="project" value="UniProtKB-KW"/>
</dbReference>
<evidence type="ECO:0000256" key="5">
    <source>
        <dbReference type="ARBA" id="ARBA00022840"/>
    </source>
</evidence>
<proteinExistence type="inferred from homology"/>
<dbReference type="RefSeq" id="WP_317997278.1">
    <property type="nucleotide sequence ID" value="NZ_AP025523.1"/>
</dbReference>